<dbReference type="InterPro" id="IPR052256">
    <property type="entry name" value="E3_ubiquitin-ligase_CHFR"/>
</dbReference>
<organism evidence="7 8">
    <name type="scientific">Sphaceloma murrayae</name>
    <dbReference type="NCBI Taxonomy" id="2082308"/>
    <lineage>
        <taxon>Eukaryota</taxon>
        <taxon>Fungi</taxon>
        <taxon>Dikarya</taxon>
        <taxon>Ascomycota</taxon>
        <taxon>Pezizomycotina</taxon>
        <taxon>Dothideomycetes</taxon>
        <taxon>Dothideomycetidae</taxon>
        <taxon>Myriangiales</taxon>
        <taxon>Elsinoaceae</taxon>
        <taxon>Sphaceloma</taxon>
    </lineage>
</organism>
<dbReference type="GO" id="GO:0004842">
    <property type="term" value="F:ubiquitin-protein transferase activity"/>
    <property type="evidence" value="ECO:0007669"/>
    <property type="project" value="TreeGrafter"/>
</dbReference>
<name>A0A2K1QWV8_9PEZI</name>
<dbReference type="InterPro" id="IPR018957">
    <property type="entry name" value="Znf_C3HC4_RING-type"/>
</dbReference>
<evidence type="ECO:0000256" key="3">
    <source>
        <dbReference type="ARBA" id="ARBA00022833"/>
    </source>
</evidence>
<dbReference type="PANTHER" id="PTHR16079:SF4">
    <property type="entry name" value="E3 UBIQUITIN-PROTEIN LIGASE CHFR"/>
    <property type="match status" value="1"/>
</dbReference>
<evidence type="ECO:0000313" key="8">
    <source>
        <dbReference type="Proteomes" id="UP000243797"/>
    </source>
</evidence>
<accession>A0A2K1QWV8</accession>
<dbReference type="GO" id="GO:0005634">
    <property type="term" value="C:nucleus"/>
    <property type="evidence" value="ECO:0007669"/>
    <property type="project" value="TreeGrafter"/>
</dbReference>
<feature type="compositionally biased region" description="Basic residues" evidence="5">
    <location>
        <begin position="147"/>
        <end position="162"/>
    </location>
</feature>
<feature type="compositionally biased region" description="Basic and acidic residues" evidence="5">
    <location>
        <begin position="128"/>
        <end position="146"/>
    </location>
</feature>
<keyword evidence="8" id="KW-1185">Reference proteome</keyword>
<feature type="compositionally biased region" description="Low complexity" evidence="5">
    <location>
        <begin position="274"/>
        <end position="285"/>
    </location>
</feature>
<feature type="compositionally biased region" description="Acidic residues" evidence="5">
    <location>
        <begin position="118"/>
        <end position="127"/>
    </location>
</feature>
<dbReference type="SUPFAM" id="SSF57850">
    <property type="entry name" value="RING/U-box"/>
    <property type="match status" value="1"/>
</dbReference>
<dbReference type="GO" id="GO:0006511">
    <property type="term" value="P:ubiquitin-dependent protein catabolic process"/>
    <property type="evidence" value="ECO:0007669"/>
    <property type="project" value="TreeGrafter"/>
</dbReference>
<dbReference type="EMBL" id="NKHZ01000031">
    <property type="protein sequence ID" value="PNS19450.1"/>
    <property type="molecule type" value="Genomic_DNA"/>
</dbReference>
<feature type="compositionally biased region" description="Low complexity" evidence="5">
    <location>
        <begin position="169"/>
        <end position="178"/>
    </location>
</feature>
<keyword evidence="3" id="KW-0862">Zinc</keyword>
<dbReference type="Pfam" id="PF00097">
    <property type="entry name" value="zf-C3HC4"/>
    <property type="match status" value="1"/>
</dbReference>
<sequence length="285" mass="31902">MPEGQGGGLLDLEKELTCPICTDVLYQPLTVLDCLHTCCGSCLREWFAWQASKATNSSPYTCPSCRAAVRGTRPNATVTTLLEHLIRVHPEKSKSQEDRDEIARAYKPGDNVTPTVDVETESEDSDDEHALEQARYLSLRDVDPERTRRRAERSAHNARARRAHEESARTAALSASEAPRPRPSSRGVAQRRQVEHQSSLRSLLSASDIDDEDIREDIMRQIANDGLLDGVDLSNMTHSQEEEVIERIAQALQRSQARQSPRSDNTRRTDRSPRPSSSSRRGYGT</sequence>
<dbReference type="GO" id="GO:0016567">
    <property type="term" value="P:protein ubiquitination"/>
    <property type="evidence" value="ECO:0007669"/>
    <property type="project" value="TreeGrafter"/>
</dbReference>
<evidence type="ECO:0000259" key="6">
    <source>
        <dbReference type="PROSITE" id="PS50089"/>
    </source>
</evidence>
<dbReference type="InterPro" id="IPR001841">
    <property type="entry name" value="Znf_RING"/>
</dbReference>
<evidence type="ECO:0000256" key="5">
    <source>
        <dbReference type="SAM" id="MobiDB-lite"/>
    </source>
</evidence>
<dbReference type="PROSITE" id="PS50089">
    <property type="entry name" value="ZF_RING_2"/>
    <property type="match status" value="1"/>
</dbReference>
<reference evidence="7 8" key="1">
    <citation type="submission" date="2017-06" db="EMBL/GenBank/DDBJ databases">
        <title>Draft genome sequence of a variant of Elsinoe murrayae.</title>
        <authorList>
            <person name="Cheng Q."/>
        </authorList>
    </citation>
    <scope>NUCLEOTIDE SEQUENCE [LARGE SCALE GENOMIC DNA]</scope>
    <source>
        <strain evidence="7 8">CQ-2017a</strain>
    </source>
</reference>
<feature type="domain" description="RING-type" evidence="6">
    <location>
        <begin position="18"/>
        <end position="66"/>
    </location>
</feature>
<comment type="caution">
    <text evidence="7">The sequence shown here is derived from an EMBL/GenBank/DDBJ whole genome shotgun (WGS) entry which is preliminary data.</text>
</comment>
<gene>
    <name evidence="7" type="ORF">CAC42_7294</name>
</gene>
<feature type="compositionally biased region" description="Basic and acidic residues" evidence="5">
    <location>
        <begin position="264"/>
        <end position="273"/>
    </location>
</feature>
<dbReference type="InterPro" id="IPR013083">
    <property type="entry name" value="Znf_RING/FYVE/PHD"/>
</dbReference>
<dbReference type="AlphaFoldDB" id="A0A2K1QWV8"/>
<protein>
    <submittedName>
        <fullName evidence="7">LON peptidase N-terminal domain and RING finger protein</fullName>
    </submittedName>
</protein>
<feature type="compositionally biased region" description="Low complexity" evidence="5">
    <location>
        <begin position="250"/>
        <end position="263"/>
    </location>
</feature>
<dbReference type="OrthoDB" id="1305878at2759"/>
<dbReference type="GO" id="GO:0008270">
    <property type="term" value="F:zinc ion binding"/>
    <property type="evidence" value="ECO:0007669"/>
    <property type="project" value="UniProtKB-KW"/>
</dbReference>
<evidence type="ECO:0000256" key="1">
    <source>
        <dbReference type="ARBA" id="ARBA00022723"/>
    </source>
</evidence>
<feature type="region of interest" description="Disordered" evidence="5">
    <location>
        <begin position="250"/>
        <end position="285"/>
    </location>
</feature>
<dbReference type="InParanoid" id="A0A2K1QWV8"/>
<dbReference type="STRING" id="2082308.A0A2K1QWV8"/>
<dbReference type="Proteomes" id="UP000243797">
    <property type="component" value="Unassembled WGS sequence"/>
</dbReference>
<dbReference type="PANTHER" id="PTHR16079">
    <property type="entry name" value="UBIQUITIN LIGASE PROTEIN CHFR"/>
    <property type="match status" value="1"/>
</dbReference>
<keyword evidence="1" id="KW-0479">Metal-binding</keyword>
<evidence type="ECO:0000256" key="2">
    <source>
        <dbReference type="ARBA" id="ARBA00022771"/>
    </source>
</evidence>
<proteinExistence type="predicted"/>
<evidence type="ECO:0000256" key="4">
    <source>
        <dbReference type="PROSITE-ProRule" id="PRU00175"/>
    </source>
</evidence>
<evidence type="ECO:0000313" key="7">
    <source>
        <dbReference type="EMBL" id="PNS19450.1"/>
    </source>
</evidence>
<dbReference type="SMART" id="SM00184">
    <property type="entry name" value="RING"/>
    <property type="match status" value="1"/>
</dbReference>
<keyword evidence="2 4" id="KW-0863">Zinc-finger</keyword>
<feature type="region of interest" description="Disordered" evidence="5">
    <location>
        <begin position="104"/>
        <end position="204"/>
    </location>
</feature>
<dbReference type="Gene3D" id="3.30.40.10">
    <property type="entry name" value="Zinc/RING finger domain, C3HC4 (zinc finger)"/>
    <property type="match status" value="1"/>
</dbReference>